<reference evidence="7" key="1">
    <citation type="submission" date="2022-10" db="EMBL/GenBank/DDBJ databases">
        <title>Novel sulphate-reducing endosymbionts in the free-living metamonad Anaeramoeba.</title>
        <authorList>
            <person name="Jerlstrom-Hultqvist J."/>
            <person name="Cepicka I."/>
            <person name="Gallot-Lavallee L."/>
            <person name="Salas-Leiva D."/>
            <person name="Curtis B.A."/>
            <person name="Zahonova K."/>
            <person name="Pipaliya S."/>
            <person name="Dacks J."/>
            <person name="Roger A.J."/>
        </authorList>
    </citation>
    <scope>NUCLEOTIDE SEQUENCE</scope>
    <source>
        <strain evidence="7">BMAN</strain>
    </source>
</reference>
<keyword evidence="1 6" id="KW-0732">Signal</keyword>
<feature type="signal peptide" evidence="6">
    <location>
        <begin position="1"/>
        <end position="17"/>
    </location>
</feature>
<dbReference type="InterPro" id="IPR013519">
    <property type="entry name" value="Int_alpha_beta-p"/>
</dbReference>
<evidence type="ECO:0000256" key="5">
    <source>
        <dbReference type="SAM" id="Phobius"/>
    </source>
</evidence>
<dbReference type="PANTHER" id="PTHR36220:SF1">
    <property type="entry name" value="GAMMA TUBULIN COMPLEX COMPONENT C-TERMINAL DOMAIN-CONTAINING PROTEIN"/>
    <property type="match status" value="1"/>
</dbReference>
<comment type="caution">
    <text evidence="7">The sequence shown here is derived from an EMBL/GenBank/DDBJ whole genome shotgun (WGS) entry which is preliminary data.</text>
</comment>
<dbReference type="OMA" id="LWLSEAN"/>
<dbReference type="InterPro" id="IPR028994">
    <property type="entry name" value="Integrin_alpha_N"/>
</dbReference>
<proteinExistence type="predicted"/>
<keyword evidence="5" id="KW-1133">Transmembrane helix</keyword>
<evidence type="ECO:0000313" key="8">
    <source>
        <dbReference type="Proteomes" id="UP001149090"/>
    </source>
</evidence>
<sequence>MKLIFIILVLLIHKISTNFTPFQYQHILNPNDPNNFTFFGQSLSISGNTLAIGSSNLEGYEKKPGRAYIFENENNNWNQKARLNINDGTNGDGFGTSVSISNDIVVIGAPFANVSSNISQGKAYVFKKNGNDWNQVAELIGNNGKPLEGFGMGVSISGKTIAVGAINGDINETQNRGCVYIFNGNEDGTIWNQVQQLFSSDGADSDEFGWGVSISDDSSLILVTAPNANVGSNQEQGKAYIFQNNGTNWNETQILTASDGYENAQFGWSASSSSDFSFVVIGSPYMNVSSNSTQGQAYIFQKNGNQWNQIQILIASDGKEGDFFGGITSVSSDSSLIIIGAPNADVGSNQEQGKAYIFQNNGTNWNQVQILIASDGNVNDQFGTSVLISNQFAIVGASWAKSNNDEFIQAGKVYLIDNIPPPQPNTSSSSSGTKAAIIVAAIIIPIVIIVAAIFTIYFVKKKIKQKKMTQYYSKVRDEL</sequence>
<protein>
    <submittedName>
        <fullName evidence="7">Uncharacterized protein</fullName>
    </submittedName>
</protein>
<feature type="chain" id="PRO_5040409330" evidence="6">
    <location>
        <begin position="18"/>
        <end position="479"/>
    </location>
</feature>
<dbReference type="Pfam" id="PF14312">
    <property type="entry name" value="FG-GAP_2"/>
    <property type="match status" value="7"/>
</dbReference>
<keyword evidence="3" id="KW-0325">Glycoprotein</keyword>
<evidence type="ECO:0000313" key="7">
    <source>
        <dbReference type="EMBL" id="KAJ5076426.1"/>
    </source>
</evidence>
<dbReference type="EMBL" id="JAPDFW010000061">
    <property type="protein sequence ID" value="KAJ5076426.1"/>
    <property type="molecule type" value="Genomic_DNA"/>
</dbReference>
<keyword evidence="2" id="KW-0677">Repeat</keyword>
<gene>
    <name evidence="7" type="ORF">M0811_06426</name>
</gene>
<feature type="repeat" description="FG-GAP" evidence="4">
    <location>
        <begin position="252"/>
        <end position="309"/>
    </location>
</feature>
<keyword evidence="5" id="KW-0472">Membrane</keyword>
<dbReference type="PANTHER" id="PTHR36220">
    <property type="entry name" value="UNNAMED PRODUCT"/>
    <property type="match status" value="1"/>
</dbReference>
<dbReference type="SMART" id="SM00191">
    <property type="entry name" value="Int_alpha"/>
    <property type="match status" value="6"/>
</dbReference>
<evidence type="ECO:0000256" key="3">
    <source>
        <dbReference type="ARBA" id="ARBA00023180"/>
    </source>
</evidence>
<dbReference type="Proteomes" id="UP001149090">
    <property type="component" value="Unassembled WGS sequence"/>
</dbReference>
<accession>A0A9Q0LPL7</accession>
<organism evidence="7 8">
    <name type="scientific">Anaeramoeba ignava</name>
    <name type="common">Anaerobic marine amoeba</name>
    <dbReference type="NCBI Taxonomy" id="1746090"/>
    <lineage>
        <taxon>Eukaryota</taxon>
        <taxon>Metamonada</taxon>
        <taxon>Anaeramoebidae</taxon>
        <taxon>Anaeramoeba</taxon>
    </lineage>
</organism>
<name>A0A9Q0LPL7_ANAIG</name>
<dbReference type="PROSITE" id="PS51470">
    <property type="entry name" value="FG_GAP"/>
    <property type="match status" value="1"/>
</dbReference>
<dbReference type="OrthoDB" id="5317514at2759"/>
<feature type="transmembrane region" description="Helical" evidence="5">
    <location>
        <begin position="435"/>
        <end position="459"/>
    </location>
</feature>
<evidence type="ECO:0000256" key="1">
    <source>
        <dbReference type="ARBA" id="ARBA00022729"/>
    </source>
</evidence>
<evidence type="ECO:0000256" key="6">
    <source>
        <dbReference type="SAM" id="SignalP"/>
    </source>
</evidence>
<evidence type="ECO:0000256" key="4">
    <source>
        <dbReference type="PROSITE-ProRule" id="PRU00803"/>
    </source>
</evidence>
<keyword evidence="5" id="KW-0812">Transmembrane</keyword>
<dbReference type="AlphaFoldDB" id="A0A9Q0LPL7"/>
<dbReference type="Gene3D" id="2.130.10.130">
    <property type="entry name" value="Integrin alpha, N-terminal"/>
    <property type="match status" value="3"/>
</dbReference>
<dbReference type="InterPro" id="IPR011043">
    <property type="entry name" value="Gal_Oxase/kelch_b-propeller"/>
</dbReference>
<keyword evidence="8" id="KW-1185">Reference proteome</keyword>
<dbReference type="SUPFAM" id="SSF50965">
    <property type="entry name" value="Galactose oxidase, central domain"/>
    <property type="match status" value="1"/>
</dbReference>
<dbReference type="InterPro" id="IPR013517">
    <property type="entry name" value="FG-GAP"/>
</dbReference>
<evidence type="ECO:0000256" key="2">
    <source>
        <dbReference type="ARBA" id="ARBA00022737"/>
    </source>
</evidence>